<dbReference type="EMBL" id="CM039437">
    <property type="protein sequence ID" value="KAI4307902.1"/>
    <property type="molecule type" value="Genomic_DNA"/>
</dbReference>
<evidence type="ECO:0000313" key="1">
    <source>
        <dbReference type="EMBL" id="KAI4307902.1"/>
    </source>
</evidence>
<name>A0ACB9LEN5_BAUVA</name>
<accession>A0ACB9LEN5</accession>
<reference evidence="1 2" key="1">
    <citation type="journal article" date="2022" name="DNA Res.">
        <title>Chromosomal-level genome assembly of the orchid tree Bauhinia variegata (Leguminosae; Cercidoideae) supports the allotetraploid origin hypothesis of Bauhinia.</title>
        <authorList>
            <person name="Zhong Y."/>
            <person name="Chen Y."/>
            <person name="Zheng D."/>
            <person name="Pang J."/>
            <person name="Liu Y."/>
            <person name="Luo S."/>
            <person name="Meng S."/>
            <person name="Qian L."/>
            <person name="Wei D."/>
            <person name="Dai S."/>
            <person name="Zhou R."/>
        </authorList>
    </citation>
    <scope>NUCLEOTIDE SEQUENCE [LARGE SCALE GENOMIC DNA]</scope>
    <source>
        <strain evidence="1">BV-YZ2020</strain>
    </source>
</reference>
<dbReference type="Proteomes" id="UP000828941">
    <property type="component" value="Chromosome 12"/>
</dbReference>
<evidence type="ECO:0000313" key="2">
    <source>
        <dbReference type="Proteomes" id="UP000828941"/>
    </source>
</evidence>
<protein>
    <submittedName>
        <fullName evidence="1">Uncharacterized protein</fullName>
    </submittedName>
</protein>
<proteinExistence type="predicted"/>
<gene>
    <name evidence="1" type="ORF">L6164_031029</name>
</gene>
<sequence length="458" mass="50083">MNLDWEQALNEYQSVIASGTKRMQIKAIKMLAQFSKRAPEDVLASSIPTLTGILGREPSNDLDRSLQKAAAYCLKCIASRGDGGLAKEISRHDGAHCLVKLLPHSDGKFQEVLIKCLAIIVSFCDESRAIVDEDEGLEIIIRLLNSRTDDVRGYLLEILSALAMLREVRRDMTRLGALRYLVEALSCGSMVSRERACQAIGFLGVARRARRMLVELGVIPKLVELFRYGDGTTKLVAGNTIGVISAHANYIRPVAQAGAIPLYAELLQGPGPSGKEIAEDAFCILAVAEDNAVEIAGYLTRILREGDDEAKAAAADVIWDLSGYKHSIPVIRDSGAIPILVELLGSGSQEVKENVSGAIAQLSYDGADRMELAEAGAIPLLTHMLHDESEELKNNVAEAIVNFSEDPLYRDRVSDVVNDLSFRNMQSILNHVRASNEHMSRSLRRMSIEQFTSNPSIV</sequence>
<keyword evidence="2" id="KW-1185">Reference proteome</keyword>
<comment type="caution">
    <text evidence="1">The sequence shown here is derived from an EMBL/GenBank/DDBJ whole genome shotgun (WGS) entry which is preliminary data.</text>
</comment>
<organism evidence="1 2">
    <name type="scientific">Bauhinia variegata</name>
    <name type="common">Purple orchid tree</name>
    <name type="synonym">Phanera variegata</name>
    <dbReference type="NCBI Taxonomy" id="167791"/>
    <lineage>
        <taxon>Eukaryota</taxon>
        <taxon>Viridiplantae</taxon>
        <taxon>Streptophyta</taxon>
        <taxon>Embryophyta</taxon>
        <taxon>Tracheophyta</taxon>
        <taxon>Spermatophyta</taxon>
        <taxon>Magnoliopsida</taxon>
        <taxon>eudicotyledons</taxon>
        <taxon>Gunneridae</taxon>
        <taxon>Pentapetalae</taxon>
        <taxon>rosids</taxon>
        <taxon>fabids</taxon>
        <taxon>Fabales</taxon>
        <taxon>Fabaceae</taxon>
        <taxon>Cercidoideae</taxon>
        <taxon>Cercideae</taxon>
        <taxon>Bauhiniinae</taxon>
        <taxon>Bauhinia</taxon>
    </lineage>
</organism>